<proteinExistence type="predicted"/>
<comment type="caution">
    <text evidence="2">The sequence shown here is derived from an EMBL/GenBank/DDBJ whole genome shotgun (WGS) entry which is preliminary data.</text>
</comment>
<dbReference type="RefSeq" id="WP_181396082.1">
    <property type="nucleotide sequence ID" value="NZ_QGTW01000013.1"/>
</dbReference>
<dbReference type="EMBL" id="QGTW01000013">
    <property type="protein sequence ID" value="PWW25570.1"/>
    <property type="molecule type" value="Genomic_DNA"/>
</dbReference>
<protein>
    <submittedName>
        <fullName evidence="2">Uncharacterized protein</fullName>
    </submittedName>
</protein>
<reference evidence="2 3" key="1">
    <citation type="submission" date="2018-05" db="EMBL/GenBank/DDBJ databases">
        <title>Freshwater and sediment microbial communities from various areas in North America, analyzing microbe dynamics in response to fracking.</title>
        <authorList>
            <person name="Lamendella R."/>
        </authorList>
    </citation>
    <scope>NUCLEOTIDE SEQUENCE [LARGE SCALE GENOMIC DNA]</scope>
    <source>
        <strain evidence="2 3">15_TX</strain>
    </source>
</reference>
<name>A0A2V2ZMN1_9BACI</name>
<evidence type="ECO:0000256" key="1">
    <source>
        <dbReference type="SAM" id="MobiDB-lite"/>
    </source>
</evidence>
<sequence>MGVLFGLIIVTLAFAYSIDRRRKKNNNTLQKGISPNAKPGESSNYMMGDNRYTGGGQ</sequence>
<dbReference type="Proteomes" id="UP000247150">
    <property type="component" value="Unassembled WGS sequence"/>
</dbReference>
<feature type="region of interest" description="Disordered" evidence="1">
    <location>
        <begin position="25"/>
        <end position="57"/>
    </location>
</feature>
<accession>A0A2V2ZMN1</accession>
<evidence type="ECO:0000313" key="3">
    <source>
        <dbReference type="Proteomes" id="UP000247150"/>
    </source>
</evidence>
<gene>
    <name evidence="2" type="ORF">DFO73_113171</name>
</gene>
<dbReference type="AlphaFoldDB" id="A0A2V2ZMN1"/>
<organism evidence="2 3">
    <name type="scientific">Cytobacillus oceanisediminis</name>
    <dbReference type="NCBI Taxonomy" id="665099"/>
    <lineage>
        <taxon>Bacteria</taxon>
        <taxon>Bacillati</taxon>
        <taxon>Bacillota</taxon>
        <taxon>Bacilli</taxon>
        <taxon>Bacillales</taxon>
        <taxon>Bacillaceae</taxon>
        <taxon>Cytobacillus</taxon>
    </lineage>
</organism>
<evidence type="ECO:0000313" key="2">
    <source>
        <dbReference type="EMBL" id="PWW25570.1"/>
    </source>
</evidence>